<proteinExistence type="predicted"/>
<keyword evidence="1" id="KW-0805">Transcription regulation</keyword>
<dbReference type="PANTHER" id="PTHR30055">
    <property type="entry name" value="HTH-TYPE TRANSCRIPTIONAL REGULATOR RUTR"/>
    <property type="match status" value="1"/>
</dbReference>
<dbReference type="PATRIC" id="fig|1449351.3.peg.2515"/>
<feature type="domain" description="HTH tetR-type" evidence="5">
    <location>
        <begin position="22"/>
        <end position="82"/>
    </location>
</feature>
<dbReference type="SUPFAM" id="SSF48498">
    <property type="entry name" value="Tetracyclin repressor-like, C-terminal domain"/>
    <property type="match status" value="1"/>
</dbReference>
<dbReference type="PANTHER" id="PTHR30055:SF148">
    <property type="entry name" value="TETR-FAMILY TRANSCRIPTIONAL REGULATOR"/>
    <property type="match status" value="1"/>
</dbReference>
<dbReference type="InterPro" id="IPR011075">
    <property type="entry name" value="TetR_C"/>
</dbReference>
<dbReference type="InterPro" id="IPR050109">
    <property type="entry name" value="HTH-type_TetR-like_transc_reg"/>
</dbReference>
<dbReference type="EMBL" id="JAME01000017">
    <property type="protein sequence ID" value="ETX28650.1"/>
    <property type="molecule type" value="Genomic_DNA"/>
</dbReference>
<keyword evidence="2 4" id="KW-0238">DNA-binding</keyword>
<evidence type="ECO:0000256" key="2">
    <source>
        <dbReference type="ARBA" id="ARBA00023125"/>
    </source>
</evidence>
<comment type="caution">
    <text evidence="6">The sequence shown here is derived from an EMBL/GenBank/DDBJ whole genome shotgun (WGS) entry which is preliminary data.</text>
</comment>
<dbReference type="InterPro" id="IPR036271">
    <property type="entry name" value="Tet_transcr_reg_TetR-rel_C_sf"/>
</dbReference>
<gene>
    <name evidence="6" type="ORF">RISW2_06020</name>
</gene>
<dbReference type="OrthoDB" id="9796019at2"/>
<dbReference type="Gene3D" id="1.10.10.60">
    <property type="entry name" value="Homeodomain-like"/>
    <property type="match status" value="1"/>
</dbReference>
<accession>X7F776</accession>
<evidence type="ECO:0000313" key="7">
    <source>
        <dbReference type="Proteomes" id="UP000023430"/>
    </source>
</evidence>
<feature type="DNA-binding region" description="H-T-H motif" evidence="4">
    <location>
        <begin position="45"/>
        <end position="64"/>
    </location>
</feature>
<evidence type="ECO:0000256" key="4">
    <source>
        <dbReference type="PROSITE-ProRule" id="PRU00335"/>
    </source>
</evidence>
<evidence type="ECO:0000313" key="6">
    <source>
        <dbReference type="EMBL" id="ETX28650.1"/>
    </source>
</evidence>
<dbReference type="RefSeq" id="WP_043771525.1">
    <property type="nucleotide sequence ID" value="NZ_JAME01000017.1"/>
</dbReference>
<keyword evidence="7" id="KW-1185">Reference proteome</keyword>
<dbReference type="InterPro" id="IPR009057">
    <property type="entry name" value="Homeodomain-like_sf"/>
</dbReference>
<dbReference type="Pfam" id="PF16859">
    <property type="entry name" value="TetR_C_11"/>
    <property type="match status" value="1"/>
</dbReference>
<dbReference type="Gene3D" id="1.10.357.10">
    <property type="entry name" value="Tetracycline Repressor, domain 2"/>
    <property type="match status" value="1"/>
</dbReference>
<dbReference type="Pfam" id="PF00440">
    <property type="entry name" value="TetR_N"/>
    <property type="match status" value="1"/>
</dbReference>
<dbReference type="STRING" id="1449351.RISW2_06020"/>
<dbReference type="SUPFAM" id="SSF46689">
    <property type="entry name" value="Homeodomain-like"/>
    <property type="match status" value="1"/>
</dbReference>
<organism evidence="6 7">
    <name type="scientific">Roseivivax isoporae LMG 25204</name>
    <dbReference type="NCBI Taxonomy" id="1449351"/>
    <lineage>
        <taxon>Bacteria</taxon>
        <taxon>Pseudomonadati</taxon>
        <taxon>Pseudomonadota</taxon>
        <taxon>Alphaproteobacteria</taxon>
        <taxon>Rhodobacterales</taxon>
        <taxon>Roseobacteraceae</taxon>
        <taxon>Roseivivax</taxon>
    </lineage>
</organism>
<dbReference type="GO" id="GO:0000976">
    <property type="term" value="F:transcription cis-regulatory region binding"/>
    <property type="evidence" value="ECO:0007669"/>
    <property type="project" value="TreeGrafter"/>
</dbReference>
<evidence type="ECO:0000256" key="3">
    <source>
        <dbReference type="ARBA" id="ARBA00023163"/>
    </source>
</evidence>
<dbReference type="eggNOG" id="COG1309">
    <property type="taxonomic scope" value="Bacteria"/>
</dbReference>
<keyword evidence="3" id="KW-0804">Transcription</keyword>
<sequence>MERNRSDEKSRRKPSGAAVQRADLTEALYRAFFEEWAERGFGALSLERVAARAGAGKAAIYRRFPSRLAFAEAAISALGVRIALPEAEHPTLEEDIFALLLRARAVLRHPLVRRILPDLHAEAARSHEMRAINDRVAEARRKQAEQVLERAVLRDELPARIDRELALDLLLAPLYWRMVVRGVTPSRDDLALQTQVITAGLKAANRHHASL</sequence>
<dbReference type="InterPro" id="IPR001647">
    <property type="entry name" value="HTH_TetR"/>
</dbReference>
<evidence type="ECO:0000259" key="5">
    <source>
        <dbReference type="PROSITE" id="PS50977"/>
    </source>
</evidence>
<name>X7F776_9RHOB</name>
<dbReference type="PROSITE" id="PS50977">
    <property type="entry name" value="HTH_TETR_2"/>
    <property type="match status" value="1"/>
</dbReference>
<dbReference type="AlphaFoldDB" id="X7F776"/>
<dbReference type="GO" id="GO:0003700">
    <property type="term" value="F:DNA-binding transcription factor activity"/>
    <property type="evidence" value="ECO:0007669"/>
    <property type="project" value="TreeGrafter"/>
</dbReference>
<evidence type="ECO:0000256" key="1">
    <source>
        <dbReference type="ARBA" id="ARBA00023015"/>
    </source>
</evidence>
<reference evidence="6 7" key="1">
    <citation type="submission" date="2014-01" db="EMBL/GenBank/DDBJ databases">
        <title>Roseivivax isoporae LMG 25204 Genome Sequencing.</title>
        <authorList>
            <person name="Lai Q."/>
            <person name="Li G."/>
            <person name="Shao Z."/>
        </authorList>
    </citation>
    <scope>NUCLEOTIDE SEQUENCE [LARGE SCALE GENOMIC DNA]</scope>
    <source>
        <strain evidence="6 7">LMG 25204</strain>
    </source>
</reference>
<dbReference type="Proteomes" id="UP000023430">
    <property type="component" value="Unassembled WGS sequence"/>
</dbReference>
<protein>
    <submittedName>
        <fullName evidence="6">TetR family transcriptional regulator</fullName>
    </submittedName>
</protein>